<dbReference type="GO" id="GO:0005524">
    <property type="term" value="F:ATP binding"/>
    <property type="evidence" value="ECO:0007669"/>
    <property type="project" value="UniProtKB-KW"/>
</dbReference>
<keyword evidence="1" id="KW-0813">Transport</keyword>
<keyword evidence="10" id="KW-1185">Reference proteome</keyword>
<dbReference type="Proteomes" id="UP000724149">
    <property type="component" value="Unassembled WGS sequence"/>
</dbReference>
<dbReference type="CDD" id="cd03258">
    <property type="entry name" value="ABC_MetN_methionine_transporter"/>
    <property type="match status" value="1"/>
</dbReference>
<evidence type="ECO:0000313" key="10">
    <source>
        <dbReference type="Proteomes" id="UP000724149"/>
    </source>
</evidence>
<evidence type="ECO:0000256" key="2">
    <source>
        <dbReference type="ARBA" id="ARBA00022475"/>
    </source>
</evidence>
<gene>
    <name evidence="9" type="ORF">H9X81_07945</name>
</gene>
<dbReference type="Pfam" id="PF00005">
    <property type="entry name" value="ABC_tran"/>
    <property type="match status" value="1"/>
</dbReference>
<dbReference type="PROSITE" id="PS50893">
    <property type="entry name" value="ABC_TRANSPORTER_2"/>
    <property type="match status" value="1"/>
</dbReference>
<keyword evidence="7" id="KW-0472">Membrane</keyword>
<evidence type="ECO:0000256" key="1">
    <source>
        <dbReference type="ARBA" id="ARBA00022448"/>
    </source>
</evidence>
<dbReference type="PANTHER" id="PTHR43166:SF30">
    <property type="entry name" value="METHIONINE IMPORT ATP-BINDING PROTEIN METN"/>
    <property type="match status" value="1"/>
</dbReference>
<dbReference type="PANTHER" id="PTHR43166">
    <property type="entry name" value="AMINO ACID IMPORT ATP-BINDING PROTEIN"/>
    <property type="match status" value="1"/>
</dbReference>
<keyword evidence="2" id="KW-1003">Cell membrane</keyword>
<sequence>MITIQNLTKTYHTKSGEVEALRGISAEIRDGDIFGIIGLSGAGKSTLLRCIALLETPTSGSISIDGRDLSSLRGRQLTEHRRQIGVIFQGYNLLMQRTVSGNIAFPLEIAGVPKAEIRRRTEELIHLVGLDGKADAYPSQLSGGQCQRVAIARALANNPKVLLCDEPTSALDSFTTKAILDLLSDINQKLGVTIIIITHEIGVVKQICSQVAVIESGRFAEYGVAAEVLAAPRSVAARQLIGVGGAL</sequence>
<evidence type="ECO:0000259" key="8">
    <source>
        <dbReference type="PROSITE" id="PS50893"/>
    </source>
</evidence>
<evidence type="ECO:0000256" key="4">
    <source>
        <dbReference type="ARBA" id="ARBA00022840"/>
    </source>
</evidence>
<proteinExistence type="predicted"/>
<dbReference type="Gene3D" id="3.40.50.300">
    <property type="entry name" value="P-loop containing nucleotide triphosphate hydrolases"/>
    <property type="match status" value="1"/>
</dbReference>
<feature type="domain" description="ABC transporter" evidence="8">
    <location>
        <begin position="2"/>
        <end position="241"/>
    </location>
</feature>
<evidence type="ECO:0000256" key="3">
    <source>
        <dbReference type="ARBA" id="ARBA00022741"/>
    </source>
</evidence>
<dbReference type="InterPro" id="IPR041701">
    <property type="entry name" value="MetN_ABC"/>
</dbReference>
<dbReference type="RefSeq" id="WP_191392506.1">
    <property type="nucleotide sequence ID" value="NZ_JACSNR010000007.1"/>
</dbReference>
<dbReference type="SMART" id="SM00382">
    <property type="entry name" value="AAA"/>
    <property type="match status" value="1"/>
</dbReference>
<dbReference type="EMBL" id="JACSNR010000007">
    <property type="protein sequence ID" value="MBM6923617.1"/>
    <property type="molecule type" value="Genomic_DNA"/>
</dbReference>
<dbReference type="InterPro" id="IPR003593">
    <property type="entry name" value="AAA+_ATPase"/>
</dbReference>
<evidence type="ECO:0000256" key="6">
    <source>
        <dbReference type="ARBA" id="ARBA00022970"/>
    </source>
</evidence>
<name>A0ABS2GMA6_9FIRM</name>
<keyword evidence="4 9" id="KW-0067">ATP-binding</keyword>
<evidence type="ECO:0000313" key="9">
    <source>
        <dbReference type="EMBL" id="MBM6923617.1"/>
    </source>
</evidence>
<dbReference type="InterPro" id="IPR027417">
    <property type="entry name" value="P-loop_NTPase"/>
</dbReference>
<dbReference type="PROSITE" id="PS00211">
    <property type="entry name" value="ABC_TRANSPORTER_1"/>
    <property type="match status" value="1"/>
</dbReference>
<dbReference type="SUPFAM" id="SSF52540">
    <property type="entry name" value="P-loop containing nucleoside triphosphate hydrolases"/>
    <property type="match status" value="1"/>
</dbReference>
<keyword evidence="5" id="KW-1278">Translocase</keyword>
<reference evidence="9 10" key="1">
    <citation type="journal article" date="2021" name="Sci. Rep.">
        <title>The distribution of antibiotic resistance genes in chicken gut microbiota commensals.</title>
        <authorList>
            <person name="Juricova H."/>
            <person name="Matiasovicova J."/>
            <person name="Kubasova T."/>
            <person name="Cejkova D."/>
            <person name="Rychlik I."/>
        </authorList>
    </citation>
    <scope>NUCLEOTIDE SEQUENCE [LARGE SCALE GENOMIC DNA]</scope>
    <source>
        <strain evidence="9 10">An564</strain>
    </source>
</reference>
<evidence type="ECO:0000256" key="7">
    <source>
        <dbReference type="ARBA" id="ARBA00023136"/>
    </source>
</evidence>
<dbReference type="InterPro" id="IPR050086">
    <property type="entry name" value="MetN_ABC_transporter-like"/>
</dbReference>
<evidence type="ECO:0000256" key="5">
    <source>
        <dbReference type="ARBA" id="ARBA00022967"/>
    </source>
</evidence>
<dbReference type="InterPro" id="IPR003439">
    <property type="entry name" value="ABC_transporter-like_ATP-bd"/>
</dbReference>
<keyword evidence="6" id="KW-0029">Amino-acid transport</keyword>
<dbReference type="InterPro" id="IPR017871">
    <property type="entry name" value="ABC_transporter-like_CS"/>
</dbReference>
<protein>
    <submittedName>
        <fullName evidence="9">ATP-binding cassette domain-containing protein</fullName>
    </submittedName>
</protein>
<organism evidence="9 10">
    <name type="scientific">Hydrogenoanaerobacterium saccharovorans</name>
    <dbReference type="NCBI Taxonomy" id="474960"/>
    <lineage>
        <taxon>Bacteria</taxon>
        <taxon>Bacillati</taxon>
        <taxon>Bacillota</taxon>
        <taxon>Clostridia</taxon>
        <taxon>Eubacteriales</taxon>
        <taxon>Oscillospiraceae</taxon>
        <taxon>Hydrogenoanaerobacterium</taxon>
    </lineage>
</organism>
<keyword evidence="3" id="KW-0547">Nucleotide-binding</keyword>
<comment type="caution">
    <text evidence="9">The sequence shown here is derived from an EMBL/GenBank/DDBJ whole genome shotgun (WGS) entry which is preliminary data.</text>
</comment>
<accession>A0ABS2GMA6</accession>